<evidence type="ECO:0000256" key="1">
    <source>
        <dbReference type="SAM" id="MobiDB-lite"/>
    </source>
</evidence>
<proteinExistence type="predicted"/>
<name>A0A0V0XKH1_TRIPS</name>
<sequence>MPNGNKHLKAVFIFQNCSSASPTWPKCMTLKISAWKSYSNVDGKRLVPHRGQLCIRKLQERLDQYNGRLALIERLIVKVSPEVEVQVQPPSTRSNDSPSPNAERLTISTENVSSVQAAGSKPSGHSQTPGPRLRRHNTCWQTEMAFGISPSSSQRGSPERQLPPRRGNSLIINVRSANDAGNNDQTQRSTTARV</sequence>
<reference evidence="2 3" key="1">
    <citation type="submission" date="2015-01" db="EMBL/GenBank/DDBJ databases">
        <title>Evolution of Trichinella species and genotypes.</title>
        <authorList>
            <person name="Korhonen P.K."/>
            <person name="Edoardo P."/>
            <person name="Giuseppe L.R."/>
            <person name="Gasser R.B."/>
        </authorList>
    </citation>
    <scope>NUCLEOTIDE SEQUENCE [LARGE SCALE GENOMIC DNA]</scope>
    <source>
        <strain evidence="2">ISS141</strain>
    </source>
</reference>
<feature type="region of interest" description="Disordered" evidence="1">
    <location>
        <begin position="85"/>
        <end position="104"/>
    </location>
</feature>
<accession>A0A0V0XKH1</accession>
<feature type="region of interest" description="Disordered" evidence="1">
    <location>
        <begin position="112"/>
        <end position="134"/>
    </location>
</feature>
<dbReference type="STRING" id="6337.A0A0V0XKH1"/>
<feature type="compositionally biased region" description="Polar residues" evidence="1">
    <location>
        <begin position="112"/>
        <end position="129"/>
    </location>
</feature>
<dbReference type="AlphaFoldDB" id="A0A0V0XKH1"/>
<feature type="compositionally biased region" description="Polar residues" evidence="1">
    <location>
        <begin position="92"/>
        <end position="104"/>
    </location>
</feature>
<gene>
    <name evidence="2" type="ORF">T4E_5740</name>
</gene>
<feature type="region of interest" description="Disordered" evidence="1">
    <location>
        <begin position="146"/>
        <end position="194"/>
    </location>
</feature>
<dbReference type="Proteomes" id="UP000054815">
    <property type="component" value="Unassembled WGS sequence"/>
</dbReference>
<dbReference type="EMBL" id="JYDU01000236">
    <property type="protein sequence ID" value="KRX88432.1"/>
    <property type="molecule type" value="Genomic_DNA"/>
</dbReference>
<feature type="compositionally biased region" description="Polar residues" evidence="1">
    <location>
        <begin position="175"/>
        <end position="194"/>
    </location>
</feature>
<evidence type="ECO:0000313" key="2">
    <source>
        <dbReference type="EMBL" id="KRX88432.1"/>
    </source>
</evidence>
<comment type="caution">
    <text evidence="2">The sequence shown here is derived from an EMBL/GenBank/DDBJ whole genome shotgun (WGS) entry which is preliminary data.</text>
</comment>
<protein>
    <submittedName>
        <fullName evidence="2">Uncharacterized protein</fullName>
    </submittedName>
</protein>
<evidence type="ECO:0000313" key="3">
    <source>
        <dbReference type="Proteomes" id="UP000054815"/>
    </source>
</evidence>
<organism evidence="2 3">
    <name type="scientific">Trichinella pseudospiralis</name>
    <name type="common">Parasitic roundworm</name>
    <dbReference type="NCBI Taxonomy" id="6337"/>
    <lineage>
        <taxon>Eukaryota</taxon>
        <taxon>Metazoa</taxon>
        <taxon>Ecdysozoa</taxon>
        <taxon>Nematoda</taxon>
        <taxon>Enoplea</taxon>
        <taxon>Dorylaimia</taxon>
        <taxon>Trichinellida</taxon>
        <taxon>Trichinellidae</taxon>
        <taxon>Trichinella</taxon>
    </lineage>
</organism>